<protein>
    <submittedName>
        <fullName evidence="7">Heme binding</fullName>
    </submittedName>
</protein>
<dbReference type="InterPro" id="IPR050121">
    <property type="entry name" value="Cytochrome_P450_monoxygenase"/>
</dbReference>
<gene>
    <name evidence="7" type="ORF">ST47_g5353</name>
</gene>
<keyword evidence="4 5" id="KW-0408">Iron</keyword>
<dbReference type="GO" id="GO:0004497">
    <property type="term" value="F:monooxygenase activity"/>
    <property type="evidence" value="ECO:0007669"/>
    <property type="project" value="UniProtKB-KW"/>
</dbReference>
<dbReference type="STRING" id="5454.A0A163E3D6"/>
<evidence type="ECO:0000256" key="4">
    <source>
        <dbReference type="ARBA" id="ARBA00023004"/>
    </source>
</evidence>
<dbReference type="PRINTS" id="PR00465">
    <property type="entry name" value="EP450IV"/>
</dbReference>
<comment type="similarity">
    <text evidence="2 6">Belongs to the cytochrome P450 family.</text>
</comment>
<evidence type="ECO:0000313" key="7">
    <source>
        <dbReference type="EMBL" id="KZM23495.1"/>
    </source>
</evidence>
<sequence>MASYLSLVFVAVFVTIFGVVSFFVYLFTPPSNFPKNIPTIPFYYALLPLFKDVDQAELYRRYMKDPLEKYGAVKLFFGGQWNILVRKPTYIAEVFKYEDVYAKAGNQIKIPHSLVAEYTGENIISSHGEKWKLYHGVLKPALQADQDSTKIWENSRLLRNMFLDSSKQANGAGIPIYVPLHRVALANLSDVMYASSFETMQRPDAPLHALQMKIKPIIFNPIFMNFPFLDHLPLKMRQLGRALNRNFRNTLRTSITKGHNHVCDPNNHKNVACRLIGAHGEGRLSDKDLEDNMVSTFLAGHENPQLALMSLMYLLGAHPEVQDAVRKEIQTLYPAGASGDYEPSYTEIHDLPLLTAIIYEGLRMFPPISQLINRRTTEPVLLGGKISVPKGVFLGYNAYSTNRDIEFWGTDSDEFKPERWGKNMNEINHLYRKANSKGAFISFHGGRRACLGQKFAMQQLRITILELVRRCRAPLPTRSEDEVPVIVSWFDKMIRKSSNYTWNIPKSLDYA</sequence>
<dbReference type="PROSITE" id="PS00086">
    <property type="entry name" value="CYTOCHROME_P450"/>
    <property type="match status" value="1"/>
</dbReference>
<dbReference type="OrthoDB" id="1470350at2759"/>
<dbReference type="Gene3D" id="1.10.630.10">
    <property type="entry name" value="Cytochrome P450"/>
    <property type="match status" value="1"/>
</dbReference>
<comment type="cofactor">
    <cofactor evidence="1 5">
        <name>heme</name>
        <dbReference type="ChEBI" id="CHEBI:30413"/>
    </cofactor>
</comment>
<dbReference type="EMBL" id="JYNV01000194">
    <property type="protein sequence ID" value="KZM23495.1"/>
    <property type="molecule type" value="Genomic_DNA"/>
</dbReference>
<dbReference type="PANTHER" id="PTHR24305">
    <property type="entry name" value="CYTOCHROME P450"/>
    <property type="match status" value="1"/>
</dbReference>
<evidence type="ECO:0000256" key="5">
    <source>
        <dbReference type="PIRSR" id="PIRSR602403-1"/>
    </source>
</evidence>
<keyword evidence="5 6" id="KW-0349">Heme</keyword>
<dbReference type="InterPro" id="IPR002403">
    <property type="entry name" value="Cyt_P450_E_grp-IV"/>
</dbReference>
<dbReference type="InterPro" id="IPR001128">
    <property type="entry name" value="Cyt_P450"/>
</dbReference>
<keyword evidence="6" id="KW-0560">Oxidoreductase</keyword>
<dbReference type="CDD" id="cd11070">
    <property type="entry name" value="CYP56-like"/>
    <property type="match status" value="1"/>
</dbReference>
<keyword evidence="8" id="KW-1185">Reference proteome</keyword>
<name>A0A163E3D6_DIDRA</name>
<feature type="binding site" description="axial binding residue" evidence="5">
    <location>
        <position position="450"/>
    </location>
    <ligand>
        <name>heme</name>
        <dbReference type="ChEBI" id="CHEBI:30413"/>
    </ligand>
    <ligandPart>
        <name>Fe</name>
        <dbReference type="ChEBI" id="CHEBI:18248"/>
    </ligandPart>
</feature>
<evidence type="ECO:0000256" key="1">
    <source>
        <dbReference type="ARBA" id="ARBA00001971"/>
    </source>
</evidence>
<dbReference type="GO" id="GO:0005506">
    <property type="term" value="F:iron ion binding"/>
    <property type="evidence" value="ECO:0007669"/>
    <property type="project" value="InterPro"/>
</dbReference>
<keyword evidence="3 5" id="KW-0479">Metal-binding</keyword>
<evidence type="ECO:0000313" key="8">
    <source>
        <dbReference type="Proteomes" id="UP000076837"/>
    </source>
</evidence>
<dbReference type="InterPro" id="IPR017972">
    <property type="entry name" value="Cyt_P450_CS"/>
</dbReference>
<dbReference type="Proteomes" id="UP000076837">
    <property type="component" value="Unassembled WGS sequence"/>
</dbReference>
<dbReference type="AlphaFoldDB" id="A0A163E3D6"/>
<dbReference type="Pfam" id="PF00067">
    <property type="entry name" value="p450"/>
    <property type="match status" value="1"/>
</dbReference>
<proteinExistence type="inferred from homology"/>
<comment type="caution">
    <text evidence="7">The sequence shown here is derived from an EMBL/GenBank/DDBJ whole genome shotgun (WGS) entry which is preliminary data.</text>
</comment>
<dbReference type="GO" id="GO:0016705">
    <property type="term" value="F:oxidoreductase activity, acting on paired donors, with incorporation or reduction of molecular oxygen"/>
    <property type="evidence" value="ECO:0007669"/>
    <property type="project" value="InterPro"/>
</dbReference>
<dbReference type="GO" id="GO:0020037">
    <property type="term" value="F:heme binding"/>
    <property type="evidence" value="ECO:0007669"/>
    <property type="project" value="InterPro"/>
</dbReference>
<reference evidence="7 8" key="1">
    <citation type="journal article" date="2016" name="Sci. Rep.">
        <title>Draft genome sequencing and secretome analysis of fungal phytopathogen Ascochyta rabiei provides insight into the necrotrophic effector repertoire.</title>
        <authorList>
            <person name="Verma S."/>
            <person name="Gazara R.K."/>
            <person name="Nizam S."/>
            <person name="Parween S."/>
            <person name="Chattopadhyay D."/>
            <person name="Verma P.K."/>
        </authorList>
    </citation>
    <scope>NUCLEOTIDE SEQUENCE [LARGE SCALE GENOMIC DNA]</scope>
    <source>
        <strain evidence="7 8">ArDII</strain>
    </source>
</reference>
<accession>A0A163E3D6</accession>
<organism evidence="7 8">
    <name type="scientific">Didymella rabiei</name>
    <name type="common">Chickpea ascochyta blight fungus</name>
    <name type="synonym">Mycosphaerella rabiei</name>
    <dbReference type="NCBI Taxonomy" id="5454"/>
    <lineage>
        <taxon>Eukaryota</taxon>
        <taxon>Fungi</taxon>
        <taxon>Dikarya</taxon>
        <taxon>Ascomycota</taxon>
        <taxon>Pezizomycotina</taxon>
        <taxon>Dothideomycetes</taxon>
        <taxon>Pleosporomycetidae</taxon>
        <taxon>Pleosporales</taxon>
        <taxon>Pleosporineae</taxon>
        <taxon>Didymellaceae</taxon>
        <taxon>Ascochyta</taxon>
    </lineage>
</organism>
<dbReference type="SUPFAM" id="SSF48264">
    <property type="entry name" value="Cytochrome P450"/>
    <property type="match status" value="1"/>
</dbReference>
<evidence type="ECO:0000256" key="3">
    <source>
        <dbReference type="ARBA" id="ARBA00022723"/>
    </source>
</evidence>
<dbReference type="PRINTS" id="PR00385">
    <property type="entry name" value="P450"/>
</dbReference>
<dbReference type="PANTHER" id="PTHR24305:SF223">
    <property type="entry name" value="CYTOCHROME P450-DIT2"/>
    <property type="match status" value="1"/>
</dbReference>
<dbReference type="InterPro" id="IPR036396">
    <property type="entry name" value="Cyt_P450_sf"/>
</dbReference>
<evidence type="ECO:0000256" key="6">
    <source>
        <dbReference type="RuleBase" id="RU000461"/>
    </source>
</evidence>
<keyword evidence="6" id="KW-0503">Monooxygenase</keyword>
<evidence type="ECO:0000256" key="2">
    <source>
        <dbReference type="ARBA" id="ARBA00010617"/>
    </source>
</evidence>